<evidence type="ECO:0000313" key="6">
    <source>
        <dbReference type="EMBL" id="TRU25194.1"/>
    </source>
</evidence>
<dbReference type="Pfam" id="PF04191">
    <property type="entry name" value="PEMT"/>
    <property type="match status" value="1"/>
</dbReference>
<reference evidence="6 7" key="1">
    <citation type="submission" date="2019-01" db="EMBL/GenBank/DDBJ databases">
        <title>Coherence of Microcystis species and biogeography revealed through population genomics.</title>
        <authorList>
            <person name="Perez-Carrascal O.M."/>
            <person name="Terrat Y."/>
            <person name="Giani A."/>
            <person name="Fortin N."/>
            <person name="Tromas N."/>
            <person name="Shapiro B.J."/>
        </authorList>
    </citation>
    <scope>NUCLEOTIDE SEQUENCE [LARGE SCALE GENOMIC DNA]</scope>
    <source>
        <strain evidence="6">Ma_SC_T_19800800_S464</strain>
    </source>
</reference>
<keyword evidence="2 5" id="KW-0812">Transmembrane</keyword>
<protein>
    <submittedName>
        <fullName evidence="6">Isoprenylcysteine carboxylmethyltransferase family protein</fullName>
    </submittedName>
</protein>
<sequence length="170" mass="19380">MLSTKLTSPLFATFFFSVSMISKLYSAFNVRLPCSRAAFATYAPAVFIPILLLTFAWSPWDGWRLLGAVLVIVFLVLLTVARLQLGNSFSVTAQARKLVTTGVYSRVRHPIYVFSSVIVLGFAFYFKISWIAFLLMIILPVQFFRACQEEKVLIRAFGEAYLSYRKTTWF</sequence>
<dbReference type="Gene3D" id="1.20.120.1630">
    <property type="match status" value="1"/>
</dbReference>
<feature type="transmembrane region" description="Helical" evidence="5">
    <location>
        <begin position="63"/>
        <end position="81"/>
    </location>
</feature>
<evidence type="ECO:0000256" key="3">
    <source>
        <dbReference type="ARBA" id="ARBA00022989"/>
    </source>
</evidence>
<dbReference type="AlphaFoldDB" id="A0A552DSL9"/>
<keyword evidence="4 5" id="KW-0472">Membrane</keyword>
<evidence type="ECO:0000313" key="7">
    <source>
        <dbReference type="Proteomes" id="UP000319313"/>
    </source>
</evidence>
<evidence type="ECO:0000256" key="4">
    <source>
        <dbReference type="ARBA" id="ARBA00023136"/>
    </source>
</evidence>
<dbReference type="PANTHER" id="PTHR12714">
    <property type="entry name" value="PROTEIN-S ISOPRENYLCYSTEINE O-METHYLTRANSFERASE"/>
    <property type="match status" value="1"/>
</dbReference>
<organism evidence="6 7">
    <name type="scientific">Microcystis aeruginosa Ma_SC_T_19800800_S464</name>
    <dbReference type="NCBI Taxonomy" id="2486257"/>
    <lineage>
        <taxon>Bacteria</taxon>
        <taxon>Bacillati</taxon>
        <taxon>Cyanobacteriota</taxon>
        <taxon>Cyanophyceae</taxon>
        <taxon>Oscillatoriophycideae</taxon>
        <taxon>Chroococcales</taxon>
        <taxon>Microcystaceae</taxon>
        <taxon>Microcystis</taxon>
    </lineage>
</organism>
<dbReference type="InterPro" id="IPR007318">
    <property type="entry name" value="Phopholipid_MeTrfase"/>
</dbReference>
<keyword evidence="6" id="KW-0489">Methyltransferase</keyword>
<dbReference type="PANTHER" id="PTHR12714:SF9">
    <property type="entry name" value="PROTEIN-S-ISOPRENYLCYSTEINE O-METHYLTRANSFERASE"/>
    <property type="match status" value="1"/>
</dbReference>
<comment type="subcellular location">
    <subcellularLocation>
        <location evidence="1">Endomembrane system</location>
        <topology evidence="1">Multi-pass membrane protein</topology>
    </subcellularLocation>
</comment>
<proteinExistence type="predicted"/>
<evidence type="ECO:0000256" key="1">
    <source>
        <dbReference type="ARBA" id="ARBA00004127"/>
    </source>
</evidence>
<accession>A0A552DSL9</accession>
<feature type="transmembrane region" description="Helical" evidence="5">
    <location>
        <begin position="6"/>
        <end position="25"/>
    </location>
</feature>
<keyword evidence="3 5" id="KW-1133">Transmembrane helix</keyword>
<evidence type="ECO:0000256" key="2">
    <source>
        <dbReference type="ARBA" id="ARBA00022692"/>
    </source>
</evidence>
<name>A0A552DSL9_MICAE</name>
<dbReference type="GO" id="GO:0032259">
    <property type="term" value="P:methylation"/>
    <property type="evidence" value="ECO:0007669"/>
    <property type="project" value="UniProtKB-KW"/>
</dbReference>
<gene>
    <name evidence="6" type="ORF">EWV81_12655</name>
</gene>
<dbReference type="GO" id="GO:0008168">
    <property type="term" value="F:methyltransferase activity"/>
    <property type="evidence" value="ECO:0007669"/>
    <property type="project" value="UniProtKB-KW"/>
</dbReference>
<feature type="transmembrane region" description="Helical" evidence="5">
    <location>
        <begin position="37"/>
        <end position="57"/>
    </location>
</feature>
<dbReference type="EMBL" id="SFBL01000107">
    <property type="protein sequence ID" value="TRU25194.1"/>
    <property type="molecule type" value="Genomic_DNA"/>
</dbReference>
<dbReference type="Proteomes" id="UP000319313">
    <property type="component" value="Unassembled WGS sequence"/>
</dbReference>
<dbReference type="GO" id="GO:0012505">
    <property type="term" value="C:endomembrane system"/>
    <property type="evidence" value="ECO:0007669"/>
    <property type="project" value="UniProtKB-SubCell"/>
</dbReference>
<comment type="caution">
    <text evidence="6">The sequence shown here is derived from an EMBL/GenBank/DDBJ whole genome shotgun (WGS) entry which is preliminary data.</text>
</comment>
<feature type="transmembrane region" description="Helical" evidence="5">
    <location>
        <begin position="111"/>
        <end position="139"/>
    </location>
</feature>
<keyword evidence="6" id="KW-0808">Transferase</keyword>
<evidence type="ECO:0000256" key="5">
    <source>
        <dbReference type="SAM" id="Phobius"/>
    </source>
</evidence>